<sequence length="230" mass="25871">MEVIACPKFRVISHSPILFFIGTTCLKHKLGKTQNHLILLSFLKVCLLSTLCEINASFFIISCFPVGFSSHVFFLHLRREPNPNYDLSKYILSCSCRRDHMQVIPNPFKTWLGANSTVWLAKDTSRCLHKPFTTIHPAPVTLWELLQIAFCSDELDTGSSTYPRVEGIAQLLRLLAPPPLQLLESADQGICSKLFSSHGEFKLPGLIQSEEFNLSTLTPLVHGEDEKAFP</sequence>
<name>A0ABR4JZ04_9EURO</name>
<comment type="caution">
    <text evidence="1">The sequence shown here is derived from an EMBL/GenBank/DDBJ whole genome shotgun (WGS) entry which is preliminary data.</text>
</comment>
<protein>
    <submittedName>
        <fullName evidence="1">Uncharacterized protein</fullName>
    </submittedName>
</protein>
<evidence type="ECO:0000313" key="1">
    <source>
        <dbReference type="EMBL" id="KAL2845209.1"/>
    </source>
</evidence>
<organism evidence="1 2">
    <name type="scientific">Aspergillus pseudoustus</name>
    <dbReference type="NCBI Taxonomy" id="1810923"/>
    <lineage>
        <taxon>Eukaryota</taxon>
        <taxon>Fungi</taxon>
        <taxon>Dikarya</taxon>
        <taxon>Ascomycota</taxon>
        <taxon>Pezizomycotina</taxon>
        <taxon>Eurotiomycetes</taxon>
        <taxon>Eurotiomycetidae</taxon>
        <taxon>Eurotiales</taxon>
        <taxon>Aspergillaceae</taxon>
        <taxon>Aspergillus</taxon>
        <taxon>Aspergillus subgen. Nidulantes</taxon>
    </lineage>
</organism>
<accession>A0ABR4JZ04</accession>
<keyword evidence="2" id="KW-1185">Reference proteome</keyword>
<dbReference type="EMBL" id="JBFXLU010000074">
    <property type="protein sequence ID" value="KAL2845209.1"/>
    <property type="molecule type" value="Genomic_DNA"/>
</dbReference>
<dbReference type="Proteomes" id="UP001610446">
    <property type="component" value="Unassembled WGS sequence"/>
</dbReference>
<evidence type="ECO:0000313" key="2">
    <source>
        <dbReference type="Proteomes" id="UP001610446"/>
    </source>
</evidence>
<gene>
    <name evidence="1" type="ORF">BJY01DRAFT_214397</name>
</gene>
<proteinExistence type="predicted"/>
<reference evidence="1 2" key="1">
    <citation type="submission" date="2024-07" db="EMBL/GenBank/DDBJ databases">
        <title>Section-level genome sequencing and comparative genomics of Aspergillus sections Usti and Cavernicolus.</title>
        <authorList>
            <consortium name="Lawrence Berkeley National Laboratory"/>
            <person name="Nybo J.L."/>
            <person name="Vesth T.C."/>
            <person name="Theobald S."/>
            <person name="Frisvad J.C."/>
            <person name="Larsen T.O."/>
            <person name="Kjaerboelling I."/>
            <person name="Rothschild-Mancinelli K."/>
            <person name="Lyhne E.K."/>
            <person name="Kogle M.E."/>
            <person name="Barry K."/>
            <person name="Clum A."/>
            <person name="Na H."/>
            <person name="Ledsgaard L."/>
            <person name="Lin J."/>
            <person name="Lipzen A."/>
            <person name="Kuo A."/>
            <person name="Riley R."/>
            <person name="Mondo S."/>
            <person name="Labutti K."/>
            <person name="Haridas S."/>
            <person name="Pangalinan J."/>
            <person name="Salamov A.A."/>
            <person name="Simmons B.A."/>
            <person name="Magnuson J.K."/>
            <person name="Chen J."/>
            <person name="Drula E."/>
            <person name="Henrissat B."/>
            <person name="Wiebenga A."/>
            <person name="Lubbers R.J."/>
            <person name="Gomes A.C."/>
            <person name="Makela M.R."/>
            <person name="Stajich J."/>
            <person name="Grigoriev I.V."/>
            <person name="Mortensen U.H."/>
            <person name="De Vries R.P."/>
            <person name="Baker S.E."/>
            <person name="Andersen M.R."/>
        </authorList>
    </citation>
    <scope>NUCLEOTIDE SEQUENCE [LARGE SCALE GENOMIC DNA]</scope>
    <source>
        <strain evidence="1 2">CBS 123904</strain>
    </source>
</reference>